<comment type="caution">
    <text evidence="1">The sequence shown here is derived from an EMBL/GenBank/DDBJ whole genome shotgun (WGS) entry which is preliminary data.</text>
</comment>
<proteinExistence type="predicted"/>
<organism evidence="1">
    <name type="scientific">marine sediment metagenome</name>
    <dbReference type="NCBI Taxonomy" id="412755"/>
    <lineage>
        <taxon>unclassified sequences</taxon>
        <taxon>metagenomes</taxon>
        <taxon>ecological metagenomes</taxon>
    </lineage>
</organism>
<protein>
    <submittedName>
        <fullName evidence="1">Uncharacterized protein</fullName>
    </submittedName>
</protein>
<reference evidence="1" key="1">
    <citation type="journal article" date="2015" name="Nature">
        <title>Complex archaea that bridge the gap between prokaryotes and eukaryotes.</title>
        <authorList>
            <person name="Spang A."/>
            <person name="Saw J.H."/>
            <person name="Jorgensen S.L."/>
            <person name="Zaremba-Niedzwiedzka K."/>
            <person name="Martijn J."/>
            <person name="Lind A.E."/>
            <person name="van Eijk R."/>
            <person name="Schleper C."/>
            <person name="Guy L."/>
            <person name="Ettema T.J."/>
        </authorList>
    </citation>
    <scope>NUCLEOTIDE SEQUENCE</scope>
</reference>
<dbReference type="AlphaFoldDB" id="A0A0F8ZUK8"/>
<dbReference type="EMBL" id="LAZR01058347">
    <property type="protein sequence ID" value="KKK70089.1"/>
    <property type="molecule type" value="Genomic_DNA"/>
</dbReference>
<gene>
    <name evidence="1" type="ORF">LCGC14_2927490</name>
</gene>
<sequence>MWQYKCEQCGKVIEKREDIRLIKIEDENSKPKISPIQSCVFCIVELREHLNKMVAV</sequence>
<name>A0A0F8ZUK8_9ZZZZ</name>
<evidence type="ECO:0000313" key="1">
    <source>
        <dbReference type="EMBL" id="KKK70089.1"/>
    </source>
</evidence>
<accession>A0A0F8ZUK8</accession>